<organism evidence="3 4">
    <name type="scientific">Butyrivibrio proteoclasticus</name>
    <dbReference type="NCBI Taxonomy" id="43305"/>
    <lineage>
        <taxon>Bacteria</taxon>
        <taxon>Bacillati</taxon>
        <taxon>Bacillota</taxon>
        <taxon>Clostridia</taxon>
        <taxon>Lachnospirales</taxon>
        <taxon>Lachnospiraceae</taxon>
        <taxon>Butyrivibrio</taxon>
    </lineage>
</organism>
<evidence type="ECO:0000259" key="2">
    <source>
        <dbReference type="Pfam" id="PF00534"/>
    </source>
</evidence>
<keyword evidence="1 3" id="KW-0808">Transferase</keyword>
<dbReference type="CDD" id="cd03801">
    <property type="entry name" value="GT4_PimA-like"/>
    <property type="match status" value="1"/>
</dbReference>
<dbReference type="PANTHER" id="PTHR46401">
    <property type="entry name" value="GLYCOSYLTRANSFERASE WBBK-RELATED"/>
    <property type="match status" value="1"/>
</dbReference>
<evidence type="ECO:0000313" key="4">
    <source>
        <dbReference type="Proteomes" id="UP000182624"/>
    </source>
</evidence>
<dbReference type="Pfam" id="PF00534">
    <property type="entry name" value="Glycos_transf_1"/>
    <property type="match status" value="1"/>
</dbReference>
<name>A0A1I5PU07_9FIRM</name>
<gene>
    <name evidence="3" type="ORF">SAMN04487928_101145</name>
</gene>
<dbReference type="GO" id="GO:0009103">
    <property type="term" value="P:lipopolysaccharide biosynthetic process"/>
    <property type="evidence" value="ECO:0007669"/>
    <property type="project" value="TreeGrafter"/>
</dbReference>
<dbReference type="AlphaFoldDB" id="A0A1I5PU07"/>
<dbReference type="SUPFAM" id="SSF53756">
    <property type="entry name" value="UDP-Glycosyltransferase/glycogen phosphorylase"/>
    <property type="match status" value="1"/>
</dbReference>
<dbReference type="EMBL" id="FOXO01000001">
    <property type="protein sequence ID" value="SFP37578.1"/>
    <property type="molecule type" value="Genomic_DNA"/>
</dbReference>
<protein>
    <submittedName>
        <fullName evidence="3">Glycosyltransferase involved in cell wall bisynthesis</fullName>
    </submittedName>
</protein>
<keyword evidence="4" id="KW-1185">Reference proteome</keyword>
<sequence length="371" mass="42462">MNIPFLTKCAPKETKSGSGNRIVQILPTIAYGDAIGNHVLALYDLLKKNNIDTAIYAKNIDPRVKHSGVKKVDDFRDDADVILYHLSTGDELNYRIKDYHARIIINYHNITPEIFFKDSNEVLRQLCATGLEQVKMLSDVPKACVCDSTFNMEDLISYGYKCPMQPIPILIAFDDYKTEQNAAVLEKYGNDDYVNIVFTGRVAPNKKQEDVISSFYYYHEYINPKSRLFIVGAYNENDHYYRALAKYVNELKLQDVYFTGHIKFDEILAYYGVADVFLCLSEHEGFCVPLVEAMYFKVPIIAYDKTAVGETLGGAGLLLKDKDPKVVAEAINMVVENDQLRQLMLKNEEIRLKDFAHDKVEAQFLQFFKEN</sequence>
<dbReference type="GO" id="GO:0016757">
    <property type="term" value="F:glycosyltransferase activity"/>
    <property type="evidence" value="ECO:0007669"/>
    <property type="project" value="InterPro"/>
</dbReference>
<reference evidence="4" key="1">
    <citation type="submission" date="2016-10" db="EMBL/GenBank/DDBJ databases">
        <authorList>
            <person name="Varghese N."/>
            <person name="Submissions S."/>
        </authorList>
    </citation>
    <scope>NUCLEOTIDE SEQUENCE [LARGE SCALE GENOMIC DNA]</scope>
    <source>
        <strain evidence="4">P18</strain>
    </source>
</reference>
<dbReference type="PANTHER" id="PTHR46401:SF2">
    <property type="entry name" value="GLYCOSYLTRANSFERASE WBBK-RELATED"/>
    <property type="match status" value="1"/>
</dbReference>
<evidence type="ECO:0000313" key="3">
    <source>
        <dbReference type="EMBL" id="SFP37578.1"/>
    </source>
</evidence>
<feature type="domain" description="Glycosyl transferase family 1" evidence="2">
    <location>
        <begin position="191"/>
        <end position="347"/>
    </location>
</feature>
<dbReference type="InterPro" id="IPR001296">
    <property type="entry name" value="Glyco_trans_1"/>
</dbReference>
<evidence type="ECO:0000256" key="1">
    <source>
        <dbReference type="ARBA" id="ARBA00022679"/>
    </source>
</evidence>
<dbReference type="Gene3D" id="3.40.50.2000">
    <property type="entry name" value="Glycogen Phosphorylase B"/>
    <property type="match status" value="2"/>
</dbReference>
<dbReference type="RefSeq" id="WP_074882909.1">
    <property type="nucleotide sequence ID" value="NZ_FOXO01000001.1"/>
</dbReference>
<dbReference type="Proteomes" id="UP000182624">
    <property type="component" value="Unassembled WGS sequence"/>
</dbReference>
<accession>A0A1I5PU07</accession>
<proteinExistence type="predicted"/>
<dbReference type="OrthoDB" id="9787617at2"/>